<dbReference type="AlphaFoldDB" id="A0A2Y9ABH9"/>
<evidence type="ECO:0000259" key="8">
    <source>
        <dbReference type="PROSITE" id="PS51096"/>
    </source>
</evidence>
<dbReference type="NCBIfam" id="TIGR01003">
    <property type="entry name" value="PTS_HPr_family"/>
    <property type="match status" value="1"/>
</dbReference>
<comment type="function">
    <text evidence="2">Component of the dihydroxyacetone kinase complex, which is responsible for the phosphoenolpyruvate (PEP)-dependent phosphorylation of dihydroxyacetone. DhaM serves as the phosphoryl donor. Is phosphorylated by phosphoenolpyruvate in an EI- and HPr-dependent reaction, and a phosphorelay system on histidine residues finally leads to phosphoryl transfer to DhaL and dihydroxyacetone.</text>
</comment>
<dbReference type="EC" id="2.7.1.121" evidence="4"/>
<dbReference type="GO" id="GO:0047324">
    <property type="term" value="F:phosphoenolpyruvate-glycerone phosphotransferase activity"/>
    <property type="evidence" value="ECO:0007669"/>
    <property type="project" value="UniProtKB-EC"/>
</dbReference>
<comment type="function">
    <text evidence="3">General (non sugar-specific) component of the phosphoenolpyruvate-dependent sugar phosphotransferase system (sugar PTS). This major carbohydrate active-transport system catalyzes the phosphorylation of incoming sugar substrates concomitantly with their translocation across the cell membrane. The phosphoryl group from phosphoenolpyruvate (PEP) is transferred to the phosphoryl carrier protein HPr by enzyme I. Phospho-HPr then transfers it to the PTS EIIA domain.</text>
</comment>
<dbReference type="RefSeq" id="WP_110852367.1">
    <property type="nucleotide sequence ID" value="NZ_QKLZ01000005.1"/>
</dbReference>
<comment type="subunit">
    <text evidence="7">Homodimer. The dihydroxyacetone kinase complex is composed of a homodimer of DhaM, a homodimer of DhaK and the subunit DhaL.</text>
</comment>
<dbReference type="InterPro" id="IPR012844">
    <property type="entry name" value="DhaM_N"/>
</dbReference>
<dbReference type="InterPro" id="IPR035895">
    <property type="entry name" value="HPr-like_sf"/>
</dbReference>
<evidence type="ECO:0000313" key="11">
    <source>
        <dbReference type="Proteomes" id="UP000250222"/>
    </source>
</evidence>
<comment type="catalytic activity">
    <reaction evidence="1">
        <text>dihydroxyacetone + phosphoenolpyruvate = dihydroxyacetone phosphate + pyruvate</text>
        <dbReference type="Rhea" id="RHEA:18381"/>
        <dbReference type="ChEBI" id="CHEBI:15361"/>
        <dbReference type="ChEBI" id="CHEBI:16016"/>
        <dbReference type="ChEBI" id="CHEBI:57642"/>
        <dbReference type="ChEBI" id="CHEBI:58702"/>
        <dbReference type="EC" id="2.7.1.121"/>
    </reaction>
</comment>
<dbReference type="PROSITE" id="PS51350">
    <property type="entry name" value="PTS_HPR_DOM"/>
    <property type="match status" value="1"/>
</dbReference>
<dbReference type="PANTHER" id="PTHR38594:SF1">
    <property type="entry name" value="PEP-DEPENDENT DIHYDROXYACETONE KINASE, PHOSPHORYL DONOR SUBUNIT DHAM"/>
    <property type="match status" value="1"/>
</dbReference>
<protein>
    <recommendedName>
        <fullName evidence="5">Phosphocarrier protein HPr</fullName>
        <ecNumber evidence="4">2.7.1.121</ecNumber>
    </recommendedName>
</protein>
<dbReference type="EMBL" id="UETB01000005">
    <property type="protein sequence ID" value="SSA41944.1"/>
    <property type="molecule type" value="Genomic_DNA"/>
</dbReference>
<dbReference type="Pfam" id="PF03610">
    <property type="entry name" value="EIIA-man"/>
    <property type="match status" value="1"/>
</dbReference>
<gene>
    <name evidence="10" type="ORF">SAMN05216184_105184</name>
</gene>
<dbReference type="Proteomes" id="UP000250222">
    <property type="component" value="Unassembled WGS sequence"/>
</dbReference>
<name>A0A2Y9ABH9_9MICO</name>
<evidence type="ECO:0000256" key="4">
    <source>
        <dbReference type="ARBA" id="ARBA00012095"/>
    </source>
</evidence>
<dbReference type="PANTHER" id="PTHR38594">
    <property type="entry name" value="PEP-DEPENDENT DIHYDROXYACETONE KINASE, PHOSPHORYL DONOR SUBUNIT DHAM"/>
    <property type="match status" value="1"/>
</dbReference>
<dbReference type="Gene3D" id="3.40.50.510">
    <property type="entry name" value="Phosphotransferase system, mannose-type IIA component"/>
    <property type="match status" value="1"/>
</dbReference>
<dbReference type="CDD" id="cd00367">
    <property type="entry name" value="PTS-HPr_like"/>
    <property type="match status" value="1"/>
</dbReference>
<sequence>MTTAIVVVSHSAQLAQGLCEVAAQMAPDVRLRPAGGTDDGRIGTSFDKLLTAVGELTADGPDGVVVLTDLGSATMTAESVLEMVEDDRVLLADAPLVEGTVAAAVAAQGGAGPEEVRRAAEEAALSFAATSRDGREEPAPGDDVLERVLQLHNPLGLHARPAAQLARLVTSFDARVEVNGVDATSVLALIGLGLSGGATMTVRASGPQAEHVLDAVAQVVDEGFGEE</sequence>
<dbReference type="SUPFAM" id="SSF53062">
    <property type="entry name" value="PTS system fructose IIA component-like"/>
    <property type="match status" value="1"/>
</dbReference>
<evidence type="ECO:0000313" key="10">
    <source>
        <dbReference type="EMBL" id="SSA41944.1"/>
    </source>
</evidence>
<accession>A0A2Y9ABH9</accession>
<dbReference type="Pfam" id="PF00381">
    <property type="entry name" value="PTS-HPr"/>
    <property type="match status" value="1"/>
</dbReference>
<dbReference type="PRINTS" id="PR00107">
    <property type="entry name" value="PHOSPHOCPHPR"/>
</dbReference>
<evidence type="ECO:0000256" key="6">
    <source>
        <dbReference type="ARBA" id="ARBA00022679"/>
    </source>
</evidence>
<evidence type="ECO:0000259" key="9">
    <source>
        <dbReference type="PROSITE" id="PS51350"/>
    </source>
</evidence>
<dbReference type="GO" id="GO:0016020">
    <property type="term" value="C:membrane"/>
    <property type="evidence" value="ECO:0007669"/>
    <property type="project" value="InterPro"/>
</dbReference>
<dbReference type="InterPro" id="IPR001020">
    <property type="entry name" value="PTS_HPr_His_P_site"/>
</dbReference>
<keyword evidence="6" id="KW-0808">Transferase</keyword>
<evidence type="ECO:0000256" key="2">
    <source>
        <dbReference type="ARBA" id="ARBA00002788"/>
    </source>
</evidence>
<dbReference type="InterPro" id="IPR039643">
    <property type="entry name" value="DhaM"/>
</dbReference>
<proteinExistence type="predicted"/>
<dbReference type="GO" id="GO:0019563">
    <property type="term" value="P:glycerol catabolic process"/>
    <property type="evidence" value="ECO:0007669"/>
    <property type="project" value="InterPro"/>
</dbReference>
<evidence type="ECO:0000256" key="1">
    <source>
        <dbReference type="ARBA" id="ARBA00001113"/>
    </source>
</evidence>
<dbReference type="OrthoDB" id="350754at2"/>
<dbReference type="Gene3D" id="3.30.1340.10">
    <property type="entry name" value="HPr-like"/>
    <property type="match status" value="1"/>
</dbReference>
<dbReference type="InterPro" id="IPR000032">
    <property type="entry name" value="HPr-like"/>
</dbReference>
<evidence type="ECO:0000256" key="7">
    <source>
        <dbReference type="ARBA" id="ARBA00046577"/>
    </source>
</evidence>
<dbReference type="NCBIfam" id="TIGR02364">
    <property type="entry name" value="dha_pts"/>
    <property type="match status" value="1"/>
</dbReference>
<keyword evidence="11" id="KW-1185">Reference proteome</keyword>
<dbReference type="InterPro" id="IPR004701">
    <property type="entry name" value="PTS_EIIA_man-typ"/>
</dbReference>
<evidence type="ECO:0000256" key="5">
    <source>
        <dbReference type="ARBA" id="ARBA00020422"/>
    </source>
</evidence>
<dbReference type="GO" id="GO:0009401">
    <property type="term" value="P:phosphoenolpyruvate-dependent sugar phosphotransferase system"/>
    <property type="evidence" value="ECO:0007669"/>
    <property type="project" value="InterPro"/>
</dbReference>
<feature type="domain" description="HPr" evidence="9">
    <location>
        <begin position="144"/>
        <end position="227"/>
    </location>
</feature>
<dbReference type="InterPro" id="IPR036662">
    <property type="entry name" value="PTS_EIIA_man-typ_sf"/>
</dbReference>
<dbReference type="PROSITE" id="PS00369">
    <property type="entry name" value="PTS_HPR_HIS"/>
    <property type="match status" value="1"/>
</dbReference>
<feature type="domain" description="PTS EIIA type-4" evidence="8">
    <location>
        <begin position="2"/>
        <end position="128"/>
    </location>
</feature>
<organism evidence="10 11">
    <name type="scientific">Georgenia satyanarayanai</name>
    <dbReference type="NCBI Taxonomy" id="860221"/>
    <lineage>
        <taxon>Bacteria</taxon>
        <taxon>Bacillati</taxon>
        <taxon>Actinomycetota</taxon>
        <taxon>Actinomycetes</taxon>
        <taxon>Micrococcales</taxon>
        <taxon>Bogoriellaceae</taxon>
        <taxon>Georgenia</taxon>
    </lineage>
</organism>
<dbReference type="PROSITE" id="PS51096">
    <property type="entry name" value="PTS_EIIA_TYPE_4"/>
    <property type="match status" value="1"/>
</dbReference>
<dbReference type="SUPFAM" id="SSF55594">
    <property type="entry name" value="HPr-like"/>
    <property type="match status" value="1"/>
</dbReference>
<evidence type="ECO:0000256" key="3">
    <source>
        <dbReference type="ARBA" id="ARBA00003681"/>
    </source>
</evidence>
<reference evidence="10 11" key="1">
    <citation type="submission" date="2016-10" db="EMBL/GenBank/DDBJ databases">
        <authorList>
            <person name="Cai Z."/>
        </authorList>
    </citation>
    <scope>NUCLEOTIDE SEQUENCE [LARGE SCALE GENOMIC DNA]</scope>
    <source>
        <strain evidence="10 11">CGMCC 1.10826</strain>
    </source>
</reference>